<feature type="chain" id="PRO_5046642035" evidence="1">
    <location>
        <begin position="21"/>
        <end position="255"/>
    </location>
</feature>
<protein>
    <submittedName>
        <fullName evidence="2">Uncharacterized protein</fullName>
    </submittedName>
</protein>
<keyword evidence="3" id="KW-1185">Reference proteome</keyword>
<evidence type="ECO:0000313" key="2">
    <source>
        <dbReference type="EMBL" id="RZT89413.1"/>
    </source>
</evidence>
<proteinExistence type="predicted"/>
<evidence type="ECO:0000313" key="3">
    <source>
        <dbReference type="Proteomes" id="UP000292136"/>
    </source>
</evidence>
<comment type="caution">
    <text evidence="2">The sequence shown here is derived from an EMBL/GenBank/DDBJ whole genome shotgun (WGS) entry which is preliminary data.</text>
</comment>
<feature type="signal peptide" evidence="1">
    <location>
        <begin position="1"/>
        <end position="20"/>
    </location>
</feature>
<organism evidence="2 3">
    <name type="scientific">Azospira oryzae</name>
    <dbReference type="NCBI Taxonomy" id="146939"/>
    <lineage>
        <taxon>Bacteria</taxon>
        <taxon>Pseudomonadati</taxon>
        <taxon>Pseudomonadota</taxon>
        <taxon>Betaproteobacteria</taxon>
        <taxon>Rhodocyclales</taxon>
        <taxon>Rhodocyclaceae</taxon>
        <taxon>Azospira</taxon>
    </lineage>
</organism>
<accession>A0ABY0IPB7</accession>
<dbReference type="EMBL" id="SHKM01000001">
    <property type="protein sequence ID" value="RZT89413.1"/>
    <property type="molecule type" value="Genomic_DNA"/>
</dbReference>
<dbReference type="RefSeq" id="WP_130458178.1">
    <property type="nucleotide sequence ID" value="NZ_SHKM01000001.1"/>
</dbReference>
<evidence type="ECO:0000256" key="1">
    <source>
        <dbReference type="SAM" id="SignalP"/>
    </source>
</evidence>
<keyword evidence="1" id="KW-0732">Signal</keyword>
<gene>
    <name evidence="2" type="ORF">EV678_0197</name>
</gene>
<sequence length="255" mass="28274">MWRRLRIAVLLLVLASVAFSAWHAKANATAWKGTLRVAVYPLAADDSAATRRYLQRLGEDSFQPISDYLNSEAARHGVTTQRPVDITLGGEIRQLPPPRPQGGSVLDSILWSLQLRYWAWQHSPPTSPKPQVRLYLIYHDPALTPRVPHSSGLEKGMLGVVHLFADPRQTAQNHVVAAHELLHTLGASDKYDMATGLPLHPDGYAAPFQEPRYPQSEAELMAGRLPLGPDRARIPDSLDETLVGPASAREIGWRR</sequence>
<dbReference type="Proteomes" id="UP000292136">
    <property type="component" value="Unassembled WGS sequence"/>
</dbReference>
<reference evidence="2 3" key="1">
    <citation type="submission" date="2019-02" db="EMBL/GenBank/DDBJ databases">
        <title>Genomic Encyclopedia of Type Strains, Phase IV (KMG-IV): sequencing the most valuable type-strain genomes for metagenomic binning, comparative biology and taxonomic classification.</title>
        <authorList>
            <person name="Goeker M."/>
        </authorList>
    </citation>
    <scope>NUCLEOTIDE SEQUENCE [LARGE SCALE GENOMIC DNA]</scope>
    <source>
        <strain evidence="2 3">DSM 21223</strain>
    </source>
</reference>
<name>A0ABY0IPB7_9RHOO</name>